<evidence type="ECO:0000256" key="1">
    <source>
        <dbReference type="ARBA" id="ARBA00004117"/>
    </source>
</evidence>
<reference evidence="10 11" key="1">
    <citation type="submission" date="2019-04" db="EMBL/GenBank/DDBJ databases">
        <title>Phreatobacter aquaticus sp. nov.</title>
        <authorList>
            <person name="Choi A."/>
        </authorList>
    </citation>
    <scope>NUCLEOTIDE SEQUENCE [LARGE SCALE GENOMIC DNA]</scope>
    <source>
        <strain evidence="10 11">KCTC 52518</strain>
    </source>
</reference>
<comment type="similarity">
    <text evidence="2 5">Belongs to the flagella basal body rod proteins family.</text>
</comment>
<dbReference type="InterPro" id="IPR010930">
    <property type="entry name" value="Flg_bb/hook_C_dom"/>
</dbReference>
<dbReference type="Pfam" id="PF06429">
    <property type="entry name" value="Flg_bbr_C"/>
    <property type="match status" value="1"/>
</dbReference>
<dbReference type="InterPro" id="IPR053967">
    <property type="entry name" value="LlgE_F_G-like_D1"/>
</dbReference>
<dbReference type="KEGG" id="pstg:E8M01_01460"/>
<dbReference type="RefSeq" id="WP_136958486.1">
    <property type="nucleotide sequence ID" value="NZ_CP039690.1"/>
</dbReference>
<comment type="subcellular location">
    <subcellularLocation>
        <location evidence="1 5">Bacterial flagellum basal body</location>
    </subcellularLocation>
</comment>
<evidence type="ECO:0000259" key="6">
    <source>
        <dbReference type="Pfam" id="PF00460"/>
    </source>
</evidence>
<dbReference type="Pfam" id="PF00460">
    <property type="entry name" value="Flg_bb_rod"/>
    <property type="match status" value="1"/>
</dbReference>
<evidence type="ECO:0000256" key="2">
    <source>
        <dbReference type="ARBA" id="ARBA00009677"/>
    </source>
</evidence>
<dbReference type="GO" id="GO:0005829">
    <property type="term" value="C:cytosol"/>
    <property type="evidence" value="ECO:0007669"/>
    <property type="project" value="TreeGrafter"/>
</dbReference>
<keyword evidence="4 5" id="KW-0975">Bacterial flagellum</keyword>
<dbReference type="Gene3D" id="2.60.98.20">
    <property type="entry name" value="Flagellar hook protein FlgE"/>
    <property type="match status" value="1"/>
</dbReference>
<comment type="function">
    <text evidence="5">A flexible structure which links the flagellar filament to the drive apparatus in the basal body.</text>
</comment>
<evidence type="ECO:0000259" key="8">
    <source>
        <dbReference type="Pfam" id="PF07559"/>
    </source>
</evidence>
<keyword evidence="10" id="KW-0966">Cell projection</keyword>
<keyword evidence="10" id="KW-0282">Flagellum</keyword>
<protein>
    <recommendedName>
        <fullName evidence="3 5">Flagellar hook protein FlgE</fullName>
    </recommendedName>
</protein>
<evidence type="ECO:0000256" key="5">
    <source>
        <dbReference type="RuleBase" id="RU362116"/>
    </source>
</evidence>
<feature type="domain" description="Flagellar basal-body/hook protein C-terminal" evidence="7">
    <location>
        <begin position="408"/>
        <end position="452"/>
    </location>
</feature>
<keyword evidence="11" id="KW-1185">Reference proteome</keyword>
<evidence type="ECO:0000259" key="7">
    <source>
        <dbReference type="Pfam" id="PF06429"/>
    </source>
</evidence>
<dbReference type="SUPFAM" id="SSF117143">
    <property type="entry name" value="Flagellar hook protein flgE"/>
    <property type="match status" value="1"/>
</dbReference>
<dbReference type="PANTHER" id="PTHR30435">
    <property type="entry name" value="FLAGELLAR PROTEIN"/>
    <property type="match status" value="1"/>
</dbReference>
<dbReference type="Pfam" id="PF22692">
    <property type="entry name" value="LlgE_F_G_D1"/>
    <property type="match status" value="1"/>
</dbReference>
<dbReference type="OrthoDB" id="8372879at2"/>
<dbReference type="GO" id="GO:0071978">
    <property type="term" value="P:bacterial-type flagellum-dependent swarming motility"/>
    <property type="evidence" value="ECO:0007669"/>
    <property type="project" value="TreeGrafter"/>
</dbReference>
<dbReference type="NCBIfam" id="TIGR03506">
    <property type="entry name" value="FlgEFG_subfam"/>
    <property type="match status" value="1"/>
</dbReference>
<evidence type="ECO:0000256" key="4">
    <source>
        <dbReference type="ARBA" id="ARBA00023143"/>
    </source>
</evidence>
<evidence type="ECO:0000256" key="3">
    <source>
        <dbReference type="ARBA" id="ARBA00019015"/>
    </source>
</evidence>
<dbReference type="AlphaFoldDB" id="A0A4D7AVJ8"/>
<name>A0A4D7AVJ8_9HYPH</name>
<dbReference type="InterPro" id="IPR037058">
    <property type="entry name" value="Falgellar_hook_FlgE_sf"/>
</dbReference>
<evidence type="ECO:0000313" key="10">
    <source>
        <dbReference type="EMBL" id="QCI63023.1"/>
    </source>
</evidence>
<dbReference type="Proteomes" id="UP000298781">
    <property type="component" value="Chromosome"/>
</dbReference>
<gene>
    <name evidence="10" type="ORF">E8M01_01460</name>
</gene>
<feature type="domain" description="Flagellar hook protein FlgE D2" evidence="8">
    <location>
        <begin position="224"/>
        <end position="339"/>
    </location>
</feature>
<feature type="domain" description="Flagellar hook protein FlgE/F/G-like D1" evidence="9">
    <location>
        <begin position="84"/>
        <end position="159"/>
    </location>
</feature>
<dbReference type="Pfam" id="PF07559">
    <property type="entry name" value="FlgE_D2"/>
    <property type="match status" value="1"/>
</dbReference>
<dbReference type="InterPro" id="IPR011491">
    <property type="entry name" value="FlgE_D2"/>
</dbReference>
<evidence type="ECO:0000259" key="9">
    <source>
        <dbReference type="Pfam" id="PF22692"/>
    </source>
</evidence>
<accession>A0A4D7AVJ8</accession>
<dbReference type="EMBL" id="CP039690">
    <property type="protein sequence ID" value="QCI63023.1"/>
    <property type="molecule type" value="Genomic_DNA"/>
</dbReference>
<dbReference type="InterPro" id="IPR001444">
    <property type="entry name" value="Flag_bb_rod_N"/>
</dbReference>
<organism evidence="10 11">
    <name type="scientific">Phreatobacter stygius</name>
    <dbReference type="NCBI Taxonomy" id="1940610"/>
    <lineage>
        <taxon>Bacteria</taxon>
        <taxon>Pseudomonadati</taxon>
        <taxon>Pseudomonadota</taxon>
        <taxon>Alphaproteobacteria</taxon>
        <taxon>Hyphomicrobiales</taxon>
        <taxon>Phreatobacteraceae</taxon>
        <taxon>Phreatobacter</taxon>
    </lineage>
</organism>
<feature type="domain" description="Flagellar basal body rod protein N-terminal" evidence="6">
    <location>
        <begin position="7"/>
        <end position="37"/>
    </location>
</feature>
<dbReference type="GO" id="GO:0009425">
    <property type="term" value="C:bacterial-type flagellum basal body"/>
    <property type="evidence" value="ECO:0007669"/>
    <property type="project" value="UniProtKB-SubCell"/>
</dbReference>
<dbReference type="InterPro" id="IPR020013">
    <property type="entry name" value="Flagellar_FlgE/F/G"/>
</dbReference>
<dbReference type="PANTHER" id="PTHR30435:SF1">
    <property type="entry name" value="FLAGELLAR HOOK PROTEIN FLGE"/>
    <property type="match status" value="1"/>
</dbReference>
<proteinExistence type="inferred from homology"/>
<dbReference type="InterPro" id="IPR037925">
    <property type="entry name" value="FlgE/F/G-like"/>
</dbReference>
<evidence type="ECO:0000313" key="11">
    <source>
        <dbReference type="Proteomes" id="UP000298781"/>
    </source>
</evidence>
<sequence>MGIFGAMTTAVSGLAAQSYALENISGNIANSQTSGFKRIDTSFVDLIPDGAPKRELAGSVTAQSRATNTIQGQVQASGVNTNLAINGSGYFIVQQSTGSLDNQPVFSNVNYYTRRGDFTVDANGYMVNGAGYYLRGLKLDPTTGNPSGSSPTAIQITNDVIPAKSTSAINYRASLPSVPATARYQASVAGSELIDPTLTAGAASYGSVPGDAAKFVASSVSGGSITAYDPLGNPVNVQVRWTKTANASAGPPAVEATWNAYYQSNSGAGTEAWTRIGSDFTFNGTGQMTAPTTSPTISNLTVNGVNVGNVKLDIGSNGISQYARTDGSVLVTTIDQNGYSAGKLANVTITDTGRVRGNYTNGQALDLFQIPLATFQGENSLKRMDGGAFGETAESGSPILGGGGKISSNSLEGSNVDISEEFTKLIVTQQAYASNTRIVTTANAMLQETINMIR</sequence>
<keyword evidence="10" id="KW-0969">Cilium</keyword>
<dbReference type="GO" id="GO:0009424">
    <property type="term" value="C:bacterial-type flagellum hook"/>
    <property type="evidence" value="ECO:0007669"/>
    <property type="project" value="TreeGrafter"/>
</dbReference>